<dbReference type="Proteomes" id="UP000234951">
    <property type="component" value="Unassembled WGS sequence"/>
</dbReference>
<feature type="transmembrane region" description="Helical" evidence="6">
    <location>
        <begin position="32"/>
        <end position="52"/>
    </location>
</feature>
<dbReference type="PANTHER" id="PTHR32322:SF9">
    <property type="entry name" value="AMINO-ACID METABOLITE EFFLUX PUMP-RELATED"/>
    <property type="match status" value="1"/>
</dbReference>
<feature type="transmembrane region" description="Helical" evidence="6">
    <location>
        <begin position="180"/>
        <end position="201"/>
    </location>
</feature>
<keyword evidence="4 6" id="KW-1133">Transmembrane helix</keyword>
<dbReference type="OrthoDB" id="67135at2"/>
<feature type="transmembrane region" description="Helical" evidence="6">
    <location>
        <begin position="64"/>
        <end position="82"/>
    </location>
</feature>
<feature type="domain" description="EamA" evidence="7">
    <location>
        <begin position="7"/>
        <end position="136"/>
    </location>
</feature>
<keyword evidence="3 6" id="KW-0812">Transmembrane</keyword>
<evidence type="ECO:0000256" key="5">
    <source>
        <dbReference type="ARBA" id="ARBA00023136"/>
    </source>
</evidence>
<feature type="transmembrane region" description="Helical" evidence="6">
    <location>
        <begin position="144"/>
        <end position="168"/>
    </location>
</feature>
<comment type="caution">
    <text evidence="8">The sequence shown here is derived from an EMBL/GenBank/DDBJ whole genome shotgun (WGS) entry which is preliminary data.</text>
</comment>
<keyword evidence="11" id="KW-1185">Reference proteome</keyword>
<organism evidence="8 10">
    <name type="scientific">Bacillus canaveralius</name>
    <dbReference type="NCBI Taxonomy" id="1403243"/>
    <lineage>
        <taxon>Bacteria</taxon>
        <taxon>Bacillati</taxon>
        <taxon>Bacillota</taxon>
        <taxon>Bacilli</taxon>
        <taxon>Bacillales</taxon>
        <taxon>Bacillaceae</taxon>
        <taxon>Bacillus</taxon>
    </lineage>
</organism>
<gene>
    <name evidence="8" type="ORF">CU635_06990</name>
    <name evidence="9" type="ORF">CVD25_13015</name>
</gene>
<reference evidence="8 10" key="1">
    <citation type="submission" date="2017-11" db="EMBL/GenBank/DDBJ databases">
        <title>Comparitive Functional Genomics of Dry Heat Resistant strains isolated from the Viking Spacecraft.</title>
        <authorList>
            <person name="Seuylemezian A."/>
            <person name="Cooper K."/>
            <person name="Vaishampayan P."/>
        </authorList>
    </citation>
    <scope>NUCLEOTIDE SEQUENCE [LARGE SCALE GENOMIC DNA]</scope>
    <source>
        <strain evidence="8 10">M4.6</strain>
    </source>
</reference>
<evidence type="ECO:0000256" key="2">
    <source>
        <dbReference type="ARBA" id="ARBA00007362"/>
    </source>
</evidence>
<feature type="transmembrane region" description="Helical" evidence="6">
    <location>
        <begin position="266"/>
        <end position="284"/>
    </location>
</feature>
<dbReference type="AlphaFoldDB" id="A0A2N5GNH0"/>
<evidence type="ECO:0000313" key="8">
    <source>
        <dbReference type="EMBL" id="PLR84044.1"/>
    </source>
</evidence>
<evidence type="ECO:0000313" key="9">
    <source>
        <dbReference type="EMBL" id="PLR96311.1"/>
    </source>
</evidence>
<reference evidence="9 11" key="2">
    <citation type="submission" date="2017-12" db="EMBL/GenBank/DDBJ databases">
        <title>Comparative Functional Genomics of Dry Heat Resistant strains isolated from the Viking Spacecraft.</title>
        <authorList>
            <person name="Seuylemezian A."/>
            <person name="Cooper K."/>
            <person name="Vaishampayan P."/>
        </authorList>
    </citation>
    <scope>NUCLEOTIDE SEQUENCE [LARGE SCALE GENOMIC DNA]</scope>
    <source>
        <strain evidence="9 11">ATCC 29669</strain>
    </source>
</reference>
<feature type="transmembrane region" description="Helical" evidence="6">
    <location>
        <begin position="94"/>
        <end position="115"/>
    </location>
</feature>
<sequence>MGKLYGALFVLSLIWGTSFLFIKILLENLAPSAVVFGRCLFGAAALALIIFFQKREFLVKGAPWRKLLLVGFLNNALPWYFISVSETQISSSLASVINASTPIWTLIIGTVLFSARLKGRQWIGILIGFAGIIILSDIRPGDFVSGNLFGIGFMSAAAACYGAGAHLTKKYLVDLPIIHISFYTLLAATMISFVAMLATAPDSLPQLVQSENLLPLLGLGSFGSGIAYLFYFYLVKEGSAELASLVTYIVPGTALIWGAVLLDESIHLSMIFGLLVIFSGVYISTGKKTGKKGKPAAA</sequence>
<comment type="similarity">
    <text evidence="2">Belongs to the EamA transporter family.</text>
</comment>
<evidence type="ECO:0000256" key="4">
    <source>
        <dbReference type="ARBA" id="ARBA00022989"/>
    </source>
</evidence>
<protein>
    <submittedName>
        <fullName evidence="8">EamA family transporter</fullName>
    </submittedName>
</protein>
<dbReference type="InterPro" id="IPR037185">
    <property type="entry name" value="EmrE-like"/>
</dbReference>
<feature type="transmembrane region" description="Helical" evidence="6">
    <location>
        <begin position="122"/>
        <end position="138"/>
    </location>
</feature>
<evidence type="ECO:0000313" key="11">
    <source>
        <dbReference type="Proteomes" id="UP000235114"/>
    </source>
</evidence>
<feature type="transmembrane region" description="Helical" evidence="6">
    <location>
        <begin position="7"/>
        <end position="26"/>
    </location>
</feature>
<dbReference type="InterPro" id="IPR000620">
    <property type="entry name" value="EamA_dom"/>
</dbReference>
<dbReference type="RefSeq" id="WP_101576452.1">
    <property type="nucleotide sequence ID" value="NZ_PGVA01000014.1"/>
</dbReference>
<dbReference type="Pfam" id="PF00892">
    <property type="entry name" value="EamA"/>
    <property type="match status" value="2"/>
</dbReference>
<dbReference type="GO" id="GO:0016020">
    <property type="term" value="C:membrane"/>
    <property type="evidence" value="ECO:0007669"/>
    <property type="project" value="UniProtKB-SubCell"/>
</dbReference>
<accession>A0A2N5GNH0</accession>
<feature type="domain" description="EamA" evidence="7">
    <location>
        <begin position="149"/>
        <end position="284"/>
    </location>
</feature>
<dbReference type="SUPFAM" id="SSF103481">
    <property type="entry name" value="Multidrug resistance efflux transporter EmrE"/>
    <property type="match status" value="2"/>
</dbReference>
<feature type="transmembrane region" description="Helical" evidence="6">
    <location>
        <begin position="242"/>
        <end position="260"/>
    </location>
</feature>
<dbReference type="PANTHER" id="PTHR32322">
    <property type="entry name" value="INNER MEMBRANE TRANSPORTER"/>
    <property type="match status" value="1"/>
</dbReference>
<evidence type="ECO:0000313" key="10">
    <source>
        <dbReference type="Proteomes" id="UP000234951"/>
    </source>
</evidence>
<evidence type="ECO:0000256" key="1">
    <source>
        <dbReference type="ARBA" id="ARBA00004127"/>
    </source>
</evidence>
<name>A0A2N5GNH0_9BACI</name>
<dbReference type="EMBL" id="PGVD01000033">
    <property type="protein sequence ID" value="PLR96311.1"/>
    <property type="molecule type" value="Genomic_DNA"/>
</dbReference>
<dbReference type="Proteomes" id="UP000235114">
    <property type="component" value="Unassembled WGS sequence"/>
</dbReference>
<feature type="transmembrane region" description="Helical" evidence="6">
    <location>
        <begin position="213"/>
        <end position="235"/>
    </location>
</feature>
<comment type="subcellular location">
    <subcellularLocation>
        <location evidence="1">Endomembrane system</location>
        <topology evidence="1">Multi-pass membrane protein</topology>
    </subcellularLocation>
</comment>
<dbReference type="InterPro" id="IPR050638">
    <property type="entry name" value="AA-Vitamin_Transporters"/>
</dbReference>
<proteinExistence type="inferred from homology"/>
<dbReference type="EMBL" id="PGVA01000014">
    <property type="protein sequence ID" value="PLR84044.1"/>
    <property type="molecule type" value="Genomic_DNA"/>
</dbReference>
<evidence type="ECO:0000256" key="3">
    <source>
        <dbReference type="ARBA" id="ARBA00022692"/>
    </source>
</evidence>
<evidence type="ECO:0000259" key="7">
    <source>
        <dbReference type="Pfam" id="PF00892"/>
    </source>
</evidence>
<evidence type="ECO:0000256" key="6">
    <source>
        <dbReference type="SAM" id="Phobius"/>
    </source>
</evidence>
<keyword evidence="5 6" id="KW-0472">Membrane</keyword>